<dbReference type="NCBIfam" id="NF006006">
    <property type="entry name" value="PRK08137.1"/>
    <property type="match status" value="1"/>
</dbReference>
<dbReference type="InterPro" id="IPR036928">
    <property type="entry name" value="AS_sf"/>
</dbReference>
<dbReference type="Pfam" id="PF01425">
    <property type="entry name" value="Amidase"/>
    <property type="match status" value="1"/>
</dbReference>
<name>A0A545U7F4_9GAMM</name>
<accession>A0A545U7F4</accession>
<dbReference type="PANTHER" id="PTHR42678">
    <property type="entry name" value="AMIDASE"/>
    <property type="match status" value="1"/>
</dbReference>
<dbReference type="OrthoDB" id="8872210at2"/>
<evidence type="ECO:0000259" key="1">
    <source>
        <dbReference type="Pfam" id="PF01425"/>
    </source>
</evidence>
<dbReference type="SUPFAM" id="SSF75304">
    <property type="entry name" value="Amidase signature (AS) enzymes"/>
    <property type="match status" value="1"/>
</dbReference>
<dbReference type="RefSeq" id="WP_142933068.1">
    <property type="nucleotide sequence ID" value="NZ_ML660168.1"/>
</dbReference>
<feature type="domain" description="Amidase" evidence="1">
    <location>
        <begin position="77"/>
        <end position="522"/>
    </location>
</feature>
<dbReference type="AlphaFoldDB" id="A0A545U7F4"/>
<keyword evidence="2" id="KW-0378">Hydrolase</keyword>
<dbReference type="InterPro" id="IPR023631">
    <property type="entry name" value="Amidase_dom"/>
</dbReference>
<gene>
    <name evidence="2" type="ORF">FLL46_19690</name>
</gene>
<dbReference type="GO" id="GO:0004040">
    <property type="term" value="F:amidase activity"/>
    <property type="evidence" value="ECO:0007669"/>
    <property type="project" value="UniProtKB-EC"/>
</dbReference>
<sequence length="545" mass="59680">MHENNNKNNSQHTLKIFGLLVVTFLASCQYNRTTDFNTQPPVTKTGEHQQFAQMVERSNIPQLTQKMTQGQLTAVQLTQFFIDQIKMKNDQLKAVITVNPNALDVAAKLDKEREAGNVRGPLHGIPILVKDNIETREMATTAGSLALKNNHTKRDALVIANLRKAGAIILGKTNLSEWANFRSERSSSGWSAVGGQTRNPHDMARSACGSSSGSGAAVAANLAVAAIGTETDGSVVCPSSANGIVGIKPTLGLVSRAGIVPISHTQDTAGPMAKNVIDAAILLTAMRGKDSADPATQLAALNFSKNYLPESNQNFLQGKRVGILYSNLLNHEAIAKVFDKAKTQFKKLGAVFVDELKVEPYETFGKDSYDVLLYEFKHDLNQYFAGLPGELNQLTLEKLIKFNRQNADKEMLFFQQEIFEKAQEKGNLSEATYQTALTNIRKATREDGLDKLFKTHQLDLIITITGGPAWSIDRINGDHYSGGYSSYSAISGYPHLTVPMGKVHHMPIGLSFIGLSQSEDQLIAMAKTFERVIDYDPSRPPKNTE</sequence>
<comment type="caution">
    <text evidence="2">The sequence shown here is derived from an EMBL/GenBank/DDBJ whole genome shotgun (WGS) entry which is preliminary data.</text>
</comment>
<evidence type="ECO:0000313" key="2">
    <source>
        <dbReference type="EMBL" id="TQV85391.1"/>
    </source>
</evidence>
<dbReference type="EC" id="3.5.1.4" evidence="2"/>
<dbReference type="Proteomes" id="UP000315439">
    <property type="component" value="Unassembled WGS sequence"/>
</dbReference>
<reference evidence="2 3" key="1">
    <citation type="submission" date="2019-07" db="EMBL/GenBank/DDBJ databases">
        <title>Draft genome for Aliikangiella sp. M105.</title>
        <authorList>
            <person name="Wang G."/>
        </authorList>
    </citation>
    <scope>NUCLEOTIDE SEQUENCE [LARGE SCALE GENOMIC DNA]</scope>
    <source>
        <strain evidence="2 3">M105</strain>
    </source>
</reference>
<dbReference type="Gene3D" id="3.90.1300.10">
    <property type="entry name" value="Amidase signature (AS) domain"/>
    <property type="match status" value="1"/>
</dbReference>
<organism evidence="2 3">
    <name type="scientific">Aliikangiella coralliicola</name>
    <dbReference type="NCBI Taxonomy" id="2592383"/>
    <lineage>
        <taxon>Bacteria</taxon>
        <taxon>Pseudomonadati</taxon>
        <taxon>Pseudomonadota</taxon>
        <taxon>Gammaproteobacteria</taxon>
        <taxon>Oceanospirillales</taxon>
        <taxon>Pleioneaceae</taxon>
        <taxon>Aliikangiella</taxon>
    </lineage>
</organism>
<protein>
    <submittedName>
        <fullName evidence="2">Amidase</fullName>
        <ecNumber evidence="2">3.5.1.4</ecNumber>
    </submittedName>
</protein>
<dbReference type="PANTHER" id="PTHR42678:SF34">
    <property type="entry name" value="OS04G0183300 PROTEIN"/>
    <property type="match status" value="1"/>
</dbReference>
<evidence type="ECO:0000313" key="3">
    <source>
        <dbReference type="Proteomes" id="UP000315439"/>
    </source>
</evidence>
<keyword evidence="3" id="KW-1185">Reference proteome</keyword>
<dbReference type="PROSITE" id="PS51257">
    <property type="entry name" value="PROKAR_LIPOPROTEIN"/>
    <property type="match status" value="1"/>
</dbReference>
<proteinExistence type="predicted"/>
<dbReference type="EMBL" id="VIKS01000012">
    <property type="protein sequence ID" value="TQV85391.1"/>
    <property type="molecule type" value="Genomic_DNA"/>
</dbReference>